<dbReference type="FunFam" id="3.30.470.30:FF:000005">
    <property type="entry name" value="mRNA capping enzyme, putative"/>
    <property type="match status" value="1"/>
</dbReference>
<dbReference type="InterPro" id="IPR013846">
    <property type="entry name" value="mRNA_cap_enzyme_C"/>
</dbReference>
<name>A0A8T1YRT4_9BRAS</name>
<reference evidence="7 8" key="1">
    <citation type="submission" date="2020-12" db="EMBL/GenBank/DDBJ databases">
        <title>Concerted genomic and epigenomic changes stabilize Arabidopsis allopolyploids.</title>
        <authorList>
            <person name="Chen Z."/>
        </authorList>
    </citation>
    <scope>NUCLEOTIDE SEQUENCE [LARGE SCALE GENOMIC DNA]</scope>
    <source>
        <strain evidence="7">Allo738</strain>
        <tissue evidence="7">Leaf</tissue>
    </source>
</reference>
<evidence type="ECO:0000256" key="4">
    <source>
        <dbReference type="ARBA" id="ARBA00023134"/>
    </source>
</evidence>
<evidence type="ECO:0000313" key="7">
    <source>
        <dbReference type="EMBL" id="KAG7549151.1"/>
    </source>
</evidence>
<dbReference type="Pfam" id="PF03919">
    <property type="entry name" value="mRNA_cap_C"/>
    <property type="match status" value="1"/>
</dbReference>
<feature type="domain" description="Tyrosine specific protein phosphatases" evidence="6">
    <location>
        <begin position="171"/>
        <end position="241"/>
    </location>
</feature>
<dbReference type="FunFam" id="3.90.190.10:FF:000055">
    <property type="entry name" value="mRNA capping enzyme family protein"/>
    <property type="match status" value="1"/>
</dbReference>
<dbReference type="InterPro" id="IPR000340">
    <property type="entry name" value="Dual-sp_phosphatase_cat-dom"/>
</dbReference>
<sequence>MDLNASPQPEEDEEPFKRRHEDRVESAVEIARREREERKKRMRYDRPTNRISQPVFRDQSYQNRDTRVYDQSKLPQGWLDCPGFGLEIGCIIPSKVPLSESYNEHVPPGKRYSFKQVVRNQRINGRKLGLVIDLTNTTRYYPTLDLKKDGIKHVKIACRGRDAVPDNVSVNTFVNEVLQFVLNQKHAKKYVLVHCTHGHNRTGFMIVHYLMRSMPTMNVTQALKMFSDARPPGIYKADYIDALYTFYHEIKPESVTCPPTPQWKRSTELDLNGEAVQDDDDDDDSPPDPVQEINQETVKMSNDDILGDEIPHYQEEAYRQFCYKMLYPENKKMNIGGGGCKPFPGSHPVSLDRESLQLLRQRYYYATWKADGTRYMMLLTIDGCYLIDRSFKFRRVQMRFPCKHSREGISDKVHHYTLLDGEMVIDTPTGEQGEARRRYLVYDMVAINGESVVERTFCERWNMFVREVIGPRAAEKLRSHCYRYDLEPFAVRMKGFWLLSTVEKLLKNTIPSLSHEADGLIFQGWDDPYVPRTHKGLLKWKYAEMNSVDFLFETGEEEGRGFLFLHERGKKKLMEGYSVEFRDDSDPSSYNGKIVECAWDKDKKVWFSMRIRVDKTTPNDINVARKVIKSIIDNITEEVLLQEIKEIIRLPMYADRIRNDSQAARRK</sequence>
<dbReference type="CDD" id="cd14502">
    <property type="entry name" value="RNA_5'-triphosphatase"/>
    <property type="match status" value="1"/>
</dbReference>
<comment type="caution">
    <text evidence="7">The sequence shown here is derived from an EMBL/GenBank/DDBJ whole genome shotgun (WGS) entry which is preliminary data.</text>
</comment>
<dbReference type="PROSITE" id="PS50056">
    <property type="entry name" value="TYR_PHOSPHATASE_2"/>
    <property type="match status" value="1"/>
</dbReference>
<dbReference type="GO" id="GO:0005525">
    <property type="term" value="F:GTP binding"/>
    <property type="evidence" value="ECO:0007669"/>
    <property type="project" value="UniProtKB-KW"/>
</dbReference>
<feature type="region of interest" description="Disordered" evidence="5">
    <location>
        <begin position="1"/>
        <end position="42"/>
    </location>
</feature>
<keyword evidence="4" id="KW-0342">GTP-binding</keyword>
<dbReference type="Pfam" id="PF01331">
    <property type="entry name" value="mRNA_cap_enzyme"/>
    <property type="match status" value="1"/>
</dbReference>
<dbReference type="Proteomes" id="UP000694240">
    <property type="component" value="Chromosome 11"/>
</dbReference>
<dbReference type="GO" id="GO:0004484">
    <property type="term" value="F:mRNA guanylyltransferase activity"/>
    <property type="evidence" value="ECO:0007669"/>
    <property type="project" value="InterPro"/>
</dbReference>
<dbReference type="PANTHER" id="PTHR10367">
    <property type="entry name" value="MRNA-CAPPING ENZYME"/>
    <property type="match status" value="1"/>
</dbReference>
<dbReference type="InterPro" id="IPR000387">
    <property type="entry name" value="Tyr_Pase_dom"/>
</dbReference>
<dbReference type="CDD" id="cd07895">
    <property type="entry name" value="Adenylation_mRNA_capping"/>
    <property type="match status" value="1"/>
</dbReference>
<feature type="compositionally biased region" description="Basic and acidic residues" evidence="5">
    <location>
        <begin position="15"/>
        <end position="42"/>
    </location>
</feature>
<dbReference type="PROSITE" id="PS00383">
    <property type="entry name" value="TYR_PHOSPHATASE_1"/>
    <property type="match status" value="1"/>
</dbReference>
<dbReference type="AlphaFoldDB" id="A0A8T1YRT4"/>
<keyword evidence="3" id="KW-0547">Nucleotide-binding</keyword>
<dbReference type="GO" id="GO:0006370">
    <property type="term" value="P:7-methylguanosine mRNA capping"/>
    <property type="evidence" value="ECO:0007669"/>
    <property type="project" value="InterPro"/>
</dbReference>
<keyword evidence="1" id="KW-0808">Transferase</keyword>
<keyword evidence="8" id="KW-1185">Reference proteome</keyword>
<accession>A0A8T1YRT4</accession>
<dbReference type="GO" id="GO:0005524">
    <property type="term" value="F:ATP binding"/>
    <property type="evidence" value="ECO:0007669"/>
    <property type="project" value="InterPro"/>
</dbReference>
<evidence type="ECO:0000256" key="5">
    <source>
        <dbReference type="SAM" id="MobiDB-lite"/>
    </source>
</evidence>
<dbReference type="Pfam" id="PF00782">
    <property type="entry name" value="DSPc"/>
    <property type="match status" value="1"/>
</dbReference>
<dbReference type="GO" id="GO:0016787">
    <property type="term" value="F:hydrolase activity"/>
    <property type="evidence" value="ECO:0007669"/>
    <property type="project" value="UniProtKB-ARBA"/>
</dbReference>
<evidence type="ECO:0000256" key="2">
    <source>
        <dbReference type="ARBA" id="ARBA00022695"/>
    </source>
</evidence>
<evidence type="ECO:0000256" key="3">
    <source>
        <dbReference type="ARBA" id="ARBA00022741"/>
    </source>
</evidence>
<proteinExistence type="predicted"/>
<dbReference type="InterPro" id="IPR051029">
    <property type="entry name" value="mRNA_Capping_Enz/RNA_Phosphat"/>
</dbReference>
<evidence type="ECO:0000259" key="6">
    <source>
        <dbReference type="PROSITE" id="PS50056"/>
    </source>
</evidence>
<dbReference type="FunFam" id="2.40.50.140:FF:000188">
    <property type="entry name" value="mRNA capping enzyme family protein"/>
    <property type="match status" value="1"/>
</dbReference>
<dbReference type="PIRSF" id="PIRSF036958">
    <property type="entry name" value="mRNA_capping_HCE"/>
    <property type="match status" value="1"/>
</dbReference>
<evidence type="ECO:0000256" key="1">
    <source>
        <dbReference type="ARBA" id="ARBA00022679"/>
    </source>
</evidence>
<protein>
    <submittedName>
        <fullName evidence="7">mRNA capping enzyme catalytic domain</fullName>
    </submittedName>
</protein>
<organism evidence="7 8">
    <name type="scientific">Arabidopsis thaliana x Arabidopsis arenosa</name>
    <dbReference type="NCBI Taxonomy" id="1240361"/>
    <lineage>
        <taxon>Eukaryota</taxon>
        <taxon>Viridiplantae</taxon>
        <taxon>Streptophyta</taxon>
        <taxon>Embryophyta</taxon>
        <taxon>Tracheophyta</taxon>
        <taxon>Spermatophyta</taxon>
        <taxon>Magnoliopsida</taxon>
        <taxon>eudicotyledons</taxon>
        <taxon>Gunneridae</taxon>
        <taxon>Pentapetalae</taxon>
        <taxon>rosids</taxon>
        <taxon>malvids</taxon>
        <taxon>Brassicales</taxon>
        <taxon>Brassicaceae</taxon>
        <taxon>Camelineae</taxon>
        <taxon>Arabidopsis</taxon>
    </lineage>
</organism>
<dbReference type="EMBL" id="JAEFBK010000011">
    <property type="protein sequence ID" value="KAG7549151.1"/>
    <property type="molecule type" value="Genomic_DNA"/>
</dbReference>
<gene>
    <name evidence="7" type="ORF">ISN45_Aa06g000780</name>
</gene>
<keyword evidence="2" id="KW-0548">Nucleotidyltransferase</keyword>
<dbReference type="PANTHER" id="PTHR10367:SF12">
    <property type="entry name" value="MRNA GUANYLYLTRANSFERASE"/>
    <property type="match status" value="1"/>
</dbReference>
<dbReference type="InterPro" id="IPR016130">
    <property type="entry name" value="Tyr_Pase_AS"/>
</dbReference>
<evidence type="ECO:0000313" key="8">
    <source>
        <dbReference type="Proteomes" id="UP000694240"/>
    </source>
</evidence>
<dbReference type="InterPro" id="IPR001339">
    <property type="entry name" value="mRNA_cap_enzyme_adenylation"/>
</dbReference>
<dbReference type="InterPro" id="IPR017074">
    <property type="entry name" value="mRNA_cap_enz_bifunc"/>
</dbReference>